<dbReference type="GO" id="GO:0000302">
    <property type="term" value="P:response to reactive oxygen species"/>
    <property type="evidence" value="ECO:0007669"/>
    <property type="project" value="TreeGrafter"/>
</dbReference>
<evidence type="ECO:0000313" key="15">
    <source>
        <dbReference type="EMBL" id="CAF4390519.1"/>
    </source>
</evidence>
<evidence type="ECO:0000256" key="3">
    <source>
        <dbReference type="ARBA" id="ARBA00019890"/>
    </source>
</evidence>
<dbReference type="SUPFAM" id="SSF50814">
    <property type="entry name" value="Lipocalins"/>
    <property type="match status" value="1"/>
</dbReference>
<evidence type="ECO:0000313" key="14">
    <source>
        <dbReference type="EMBL" id="CAF3858496.1"/>
    </source>
</evidence>
<comment type="similarity">
    <text evidence="2 10">Belongs to the calycin superfamily. Lipocalin family.</text>
</comment>
<evidence type="ECO:0000256" key="8">
    <source>
        <dbReference type="ARBA" id="ARBA00023157"/>
    </source>
</evidence>
<evidence type="ECO:0000256" key="9">
    <source>
        <dbReference type="ARBA" id="ARBA00023180"/>
    </source>
</evidence>
<dbReference type="InterPro" id="IPR022272">
    <property type="entry name" value="Lipocalin_CS"/>
</dbReference>
<evidence type="ECO:0000256" key="4">
    <source>
        <dbReference type="ARBA" id="ARBA00022448"/>
    </source>
</evidence>
<accession>A0A815VJI3</accession>
<feature type="chain" id="PRO_5035980935" description="Apolipoprotein D" evidence="10">
    <location>
        <begin position="17"/>
        <end position="175"/>
    </location>
</feature>
<name>A0A815VJI3_9BILA</name>
<dbReference type="GO" id="GO:0031409">
    <property type="term" value="F:pigment binding"/>
    <property type="evidence" value="ECO:0007669"/>
    <property type="project" value="InterPro"/>
</dbReference>
<dbReference type="PANTHER" id="PTHR10612">
    <property type="entry name" value="APOLIPOPROTEIN D"/>
    <property type="match status" value="1"/>
</dbReference>
<dbReference type="GO" id="GO:0005576">
    <property type="term" value="C:extracellular region"/>
    <property type="evidence" value="ECO:0007669"/>
    <property type="project" value="UniProtKB-SubCell"/>
</dbReference>
<dbReference type="GO" id="GO:0005737">
    <property type="term" value="C:cytoplasm"/>
    <property type="evidence" value="ECO:0007669"/>
    <property type="project" value="TreeGrafter"/>
</dbReference>
<dbReference type="InterPro" id="IPR003057">
    <property type="entry name" value="Invtbrt_color"/>
</dbReference>
<keyword evidence="16" id="KW-1185">Reference proteome</keyword>
<evidence type="ECO:0000259" key="11">
    <source>
        <dbReference type="Pfam" id="PF08212"/>
    </source>
</evidence>
<evidence type="ECO:0000256" key="2">
    <source>
        <dbReference type="ARBA" id="ARBA00006889"/>
    </source>
</evidence>
<dbReference type="EMBL" id="CAJNOQ010024806">
    <property type="protein sequence ID" value="CAF1531250.1"/>
    <property type="molecule type" value="Genomic_DNA"/>
</dbReference>
<protein>
    <recommendedName>
        <fullName evidence="3">Apolipoprotein D</fullName>
    </recommendedName>
</protein>
<dbReference type="PANTHER" id="PTHR10612:SF62">
    <property type="entry name" value="LIPOCALIN_CYTOSOLIC FATTY-ACID BINDING DOMAIN-CONTAINING PROTEIN"/>
    <property type="match status" value="1"/>
</dbReference>
<dbReference type="PROSITE" id="PS00213">
    <property type="entry name" value="LIPOCALIN"/>
    <property type="match status" value="1"/>
</dbReference>
<keyword evidence="9" id="KW-0325">Glycoprotein</keyword>
<dbReference type="Proteomes" id="UP000681722">
    <property type="component" value="Unassembled WGS sequence"/>
</dbReference>
<evidence type="ECO:0000256" key="1">
    <source>
        <dbReference type="ARBA" id="ARBA00004613"/>
    </source>
</evidence>
<evidence type="ECO:0000313" key="16">
    <source>
        <dbReference type="Proteomes" id="UP000663829"/>
    </source>
</evidence>
<feature type="domain" description="Lipocalin/cytosolic fatty-acid binding" evidence="11">
    <location>
        <begin position="28"/>
        <end position="171"/>
    </location>
</feature>
<dbReference type="Gene3D" id="2.40.128.20">
    <property type="match status" value="1"/>
</dbReference>
<evidence type="ECO:0000256" key="5">
    <source>
        <dbReference type="ARBA" id="ARBA00022525"/>
    </source>
</evidence>
<dbReference type="EMBL" id="CAJOBA010009748">
    <property type="protein sequence ID" value="CAF3858496.1"/>
    <property type="molecule type" value="Genomic_DNA"/>
</dbReference>
<dbReference type="OrthoDB" id="565904at2759"/>
<dbReference type="Proteomes" id="UP000663829">
    <property type="component" value="Unassembled WGS sequence"/>
</dbReference>
<dbReference type="InterPro" id="IPR000566">
    <property type="entry name" value="Lipocln_cytosolic_FA-bd_dom"/>
</dbReference>
<keyword evidence="4" id="KW-0813">Transport</keyword>
<evidence type="ECO:0000256" key="6">
    <source>
        <dbReference type="ARBA" id="ARBA00022729"/>
    </source>
</evidence>
<dbReference type="Pfam" id="PF08212">
    <property type="entry name" value="Lipocalin_2"/>
    <property type="match status" value="1"/>
</dbReference>
<proteinExistence type="inferred from homology"/>
<dbReference type="AlphaFoldDB" id="A0A815VJI3"/>
<gene>
    <name evidence="13" type="ORF">GPM918_LOCUS38065</name>
    <name evidence="12" type="ORF">OVA965_LOCUS19102</name>
    <name evidence="15" type="ORF">SRO942_LOCUS38858</name>
    <name evidence="14" type="ORF">TMI583_LOCUS19115</name>
</gene>
<keyword evidence="5" id="KW-0964">Secreted</keyword>
<keyword evidence="6 10" id="KW-0732">Signal</keyword>
<reference evidence="13" key="1">
    <citation type="submission" date="2021-02" db="EMBL/GenBank/DDBJ databases">
        <authorList>
            <person name="Nowell W R."/>
        </authorList>
    </citation>
    <scope>NUCLEOTIDE SEQUENCE</scope>
</reference>
<organism evidence="13 16">
    <name type="scientific">Didymodactylos carnosus</name>
    <dbReference type="NCBI Taxonomy" id="1234261"/>
    <lineage>
        <taxon>Eukaryota</taxon>
        <taxon>Metazoa</taxon>
        <taxon>Spiralia</taxon>
        <taxon>Gnathifera</taxon>
        <taxon>Rotifera</taxon>
        <taxon>Eurotatoria</taxon>
        <taxon>Bdelloidea</taxon>
        <taxon>Philodinida</taxon>
        <taxon>Philodinidae</taxon>
        <taxon>Didymodactylos</taxon>
    </lineage>
</organism>
<dbReference type="PRINTS" id="PR01273">
    <property type="entry name" value="INVTBRTCOLOR"/>
</dbReference>
<evidence type="ECO:0000256" key="10">
    <source>
        <dbReference type="PIRNR" id="PIRNR036893"/>
    </source>
</evidence>
<dbReference type="Proteomes" id="UP000682733">
    <property type="component" value="Unassembled WGS sequence"/>
</dbReference>
<comment type="caution">
    <text evidence="13">The sequence shown here is derived from an EMBL/GenBank/DDBJ whole genome shotgun (WGS) entry which is preliminary data.</text>
</comment>
<dbReference type="InterPro" id="IPR022271">
    <property type="entry name" value="Lipocalin_ApoD"/>
</dbReference>
<sequence>MYFIILFVSLFISSFAAECPKFKTQSAFDVTKYGGLWYEIERSDIIFELGSRCVNATYTLNPNGTVDVFNQEINLMGEYTSIHGTATVKDPKVPAAFVVQFNSGIKGDYNVISTDYINYSLVYACESILGLKVEFIWILSREKTLSDSIINELQTILKNFGADISQLKPTVQKNC</sequence>
<comment type="subcellular location">
    <subcellularLocation>
        <location evidence="1">Secreted</location>
    </subcellularLocation>
</comment>
<dbReference type="EMBL" id="CAJNOK010009731">
    <property type="protein sequence ID" value="CAF1097004.1"/>
    <property type="molecule type" value="Genomic_DNA"/>
</dbReference>
<dbReference type="InterPro" id="IPR012674">
    <property type="entry name" value="Calycin"/>
</dbReference>
<evidence type="ECO:0000313" key="13">
    <source>
        <dbReference type="EMBL" id="CAF1531250.1"/>
    </source>
</evidence>
<evidence type="ECO:0000256" key="7">
    <source>
        <dbReference type="ARBA" id="ARBA00023121"/>
    </source>
</evidence>
<keyword evidence="7" id="KW-0446">Lipid-binding</keyword>
<dbReference type="EMBL" id="CAJOBC010090386">
    <property type="protein sequence ID" value="CAF4390519.1"/>
    <property type="molecule type" value="Genomic_DNA"/>
</dbReference>
<dbReference type="PIRSF" id="PIRSF036893">
    <property type="entry name" value="Lipocalin_ApoD"/>
    <property type="match status" value="1"/>
</dbReference>
<dbReference type="Proteomes" id="UP000677228">
    <property type="component" value="Unassembled WGS sequence"/>
</dbReference>
<feature type="signal peptide" evidence="10">
    <location>
        <begin position="1"/>
        <end position="16"/>
    </location>
</feature>
<dbReference type="GO" id="GO:0008289">
    <property type="term" value="F:lipid binding"/>
    <property type="evidence" value="ECO:0007669"/>
    <property type="project" value="UniProtKB-KW"/>
</dbReference>
<evidence type="ECO:0000313" key="12">
    <source>
        <dbReference type="EMBL" id="CAF1097004.1"/>
    </source>
</evidence>
<keyword evidence="8" id="KW-1015">Disulfide bond</keyword>
<dbReference type="CDD" id="cd19437">
    <property type="entry name" value="lipocalin_apoD-like"/>
    <property type="match status" value="1"/>
</dbReference>
<dbReference type="FunFam" id="2.40.128.20:FF:000003">
    <property type="entry name" value="Apolipoprotein D"/>
    <property type="match status" value="1"/>
</dbReference>
<dbReference type="GO" id="GO:0006629">
    <property type="term" value="P:lipid metabolic process"/>
    <property type="evidence" value="ECO:0007669"/>
    <property type="project" value="TreeGrafter"/>
</dbReference>